<organism evidence="1 2">
    <name type="scientific">Mycolicibacterium helvum</name>
    <dbReference type="NCBI Taxonomy" id="1534349"/>
    <lineage>
        <taxon>Bacteria</taxon>
        <taxon>Bacillati</taxon>
        <taxon>Actinomycetota</taxon>
        <taxon>Actinomycetes</taxon>
        <taxon>Mycobacteriales</taxon>
        <taxon>Mycobacteriaceae</taxon>
        <taxon>Mycolicibacterium</taxon>
    </lineage>
</organism>
<proteinExistence type="predicted"/>
<dbReference type="KEGG" id="mhev:MHEL_33910"/>
<evidence type="ECO:0000313" key="2">
    <source>
        <dbReference type="Proteomes" id="UP000467148"/>
    </source>
</evidence>
<protein>
    <submittedName>
        <fullName evidence="1">Uncharacterized protein</fullName>
    </submittedName>
</protein>
<keyword evidence="2" id="KW-1185">Reference proteome</keyword>
<dbReference type="Proteomes" id="UP000467148">
    <property type="component" value="Chromosome"/>
</dbReference>
<dbReference type="AlphaFoldDB" id="A0A7I7T7V4"/>
<sequence length="471" mass="51144">MASAESTRADSVRDILEVFGAIDQAIVNAQDDPQLLAAADKLLPGSAGNAGWYDELVRRYFPGDAGKEPNLTEALKRIAAADGRNQRLSAPQKARLLYGISTSARLKKVAPSCSLPDLEKPDGTLGPALNHSLAAIAPTGTALKARRDTGEAVRESFVQHVSSSFTRAGDFNEAVRAKAEADIRTDKPLKAPVCKTAVVRVDGLESVVVDTEFDSDEVSLQDLMDIVNPFNWADDYPALFVRMEGQEPDFLPDGWRRVLETIRMLGEEITTPLKFYPYRAGKLEASVDYDLDKSDFSTGDGKVLVDRGFINMKSTSGDPKKRGVHVTTRKVVHIRGLSPFAQGKLVCIGGYGTASVDFLIGAAAKKRPGRKPFYYPRNEDEAGKDPDTTVAPAATAMTHFVPAAVDAWTECAQDLTNDYFDVTQKWLSGSLTMTDLADYTTRVSSELVSTPWKYLQAMTTPRTPGKPGGST</sequence>
<name>A0A7I7T7V4_9MYCO</name>
<gene>
    <name evidence="1" type="ORF">MHEL_33910</name>
</gene>
<evidence type="ECO:0000313" key="1">
    <source>
        <dbReference type="EMBL" id="BBY65148.1"/>
    </source>
</evidence>
<accession>A0A7I7T7V4</accession>
<dbReference type="EMBL" id="AP022596">
    <property type="protein sequence ID" value="BBY65148.1"/>
    <property type="molecule type" value="Genomic_DNA"/>
</dbReference>
<dbReference type="RefSeq" id="WP_163749272.1">
    <property type="nucleotide sequence ID" value="NZ_AP022596.1"/>
</dbReference>
<reference evidence="1 2" key="1">
    <citation type="journal article" date="2019" name="Emerg. Microbes Infect.">
        <title>Comprehensive subspecies identification of 175 nontuberculous mycobacteria species based on 7547 genomic profiles.</title>
        <authorList>
            <person name="Matsumoto Y."/>
            <person name="Kinjo T."/>
            <person name="Motooka D."/>
            <person name="Nabeya D."/>
            <person name="Jung N."/>
            <person name="Uechi K."/>
            <person name="Horii T."/>
            <person name="Iida T."/>
            <person name="Fujita J."/>
            <person name="Nakamura S."/>
        </authorList>
    </citation>
    <scope>NUCLEOTIDE SEQUENCE [LARGE SCALE GENOMIC DNA]</scope>
    <source>
        <strain evidence="1 2">JCM 30396</strain>
    </source>
</reference>